<comment type="caution">
    <text evidence="2">The sequence shown here is derived from an EMBL/GenBank/DDBJ whole genome shotgun (WGS) entry which is preliminary data.</text>
</comment>
<feature type="transmembrane region" description="Helical" evidence="1">
    <location>
        <begin position="25"/>
        <end position="42"/>
    </location>
</feature>
<reference evidence="3" key="2">
    <citation type="submission" date="2008-04" db="EMBL/GenBank/DDBJ databases">
        <title>Draft genome sequence of Providencia stuartii(ATCC 25827).</title>
        <authorList>
            <person name="Sudarsanam P."/>
            <person name="Ley R."/>
            <person name="Guruge J."/>
            <person name="Turnbaugh P.J."/>
            <person name="Mahowald M."/>
            <person name="Liep D."/>
            <person name="Gordon J."/>
        </authorList>
    </citation>
    <scope>NUCLEOTIDE SEQUENCE [LARGE SCALE GENOMIC DNA]</scope>
    <source>
        <strain evidence="3">ATCC 25827</strain>
    </source>
</reference>
<name>A0AA87CPV2_PROST</name>
<dbReference type="Proteomes" id="UP000004506">
    <property type="component" value="Unassembled WGS sequence"/>
</dbReference>
<gene>
    <name evidence="2" type="ORF">PROSTU_01458</name>
</gene>
<keyword evidence="1" id="KW-0472">Membrane</keyword>
<organism evidence="2 3">
    <name type="scientific">Providencia stuartii ATCC 25827</name>
    <dbReference type="NCBI Taxonomy" id="471874"/>
    <lineage>
        <taxon>Bacteria</taxon>
        <taxon>Pseudomonadati</taxon>
        <taxon>Pseudomonadota</taxon>
        <taxon>Gammaproteobacteria</taxon>
        <taxon>Enterobacterales</taxon>
        <taxon>Morganellaceae</taxon>
        <taxon>Providencia</taxon>
    </lineage>
</organism>
<dbReference type="EMBL" id="ABJD02000101">
    <property type="protein sequence ID" value="EDU58292.1"/>
    <property type="molecule type" value="Genomic_DNA"/>
</dbReference>
<protein>
    <submittedName>
        <fullName evidence="2">Uncharacterized protein</fullName>
    </submittedName>
</protein>
<evidence type="ECO:0000256" key="1">
    <source>
        <dbReference type="SAM" id="Phobius"/>
    </source>
</evidence>
<evidence type="ECO:0000313" key="2">
    <source>
        <dbReference type="EMBL" id="EDU58292.1"/>
    </source>
</evidence>
<evidence type="ECO:0000313" key="3">
    <source>
        <dbReference type="Proteomes" id="UP000004506"/>
    </source>
</evidence>
<keyword evidence="1" id="KW-1133">Transmembrane helix</keyword>
<reference evidence="2 3" key="3">
    <citation type="submission" date="2008-05" db="EMBL/GenBank/DDBJ databases">
        <authorList>
            <person name="Fulton L."/>
            <person name="Clifton S."/>
            <person name="Fulton B."/>
            <person name="Xu J."/>
            <person name="Minx P."/>
            <person name="Pepin K.H."/>
            <person name="Johnson M."/>
            <person name="Thiruvilangam P."/>
            <person name="Bhonagiri V."/>
            <person name="Nash W.E."/>
            <person name="Mardis E.R."/>
            <person name="Wilson R.K."/>
        </authorList>
    </citation>
    <scope>NUCLEOTIDE SEQUENCE [LARGE SCALE GENOMIC DNA]</scope>
    <source>
        <strain evidence="2 3">ATCC 25827</strain>
    </source>
</reference>
<reference evidence="3" key="1">
    <citation type="submission" date="2008-04" db="EMBL/GenBank/DDBJ databases">
        <title>Draft genome sequence of Providencia stuartii (ATCC 25827).</title>
        <authorList>
            <person name="Sudarsanam P."/>
            <person name="Ley R."/>
            <person name="Guruge J."/>
            <person name="Turnbaugh P.J."/>
            <person name="Mahowald M."/>
            <person name="Liep D."/>
            <person name="Gordon J."/>
        </authorList>
    </citation>
    <scope>NUCLEOTIDE SEQUENCE [LARGE SCALE GENOMIC DNA]</scope>
    <source>
        <strain evidence="3">ATCC 25827</strain>
    </source>
</reference>
<dbReference type="AlphaFoldDB" id="A0AA87CPV2"/>
<keyword evidence="1" id="KW-0812">Transmembrane</keyword>
<sequence length="43" mass="5072">MYIQQNVNLFILKINHLNVESHKNNTFLICILFLLAIFLINTP</sequence>
<accession>A0AA87CPV2</accession>
<proteinExistence type="predicted"/>